<protein>
    <submittedName>
        <fullName evidence="1">Uncharacterized protein</fullName>
    </submittedName>
</protein>
<dbReference type="EMBL" id="GBRH01158395">
    <property type="protein sequence ID" value="JAE39501.1"/>
    <property type="molecule type" value="Transcribed_RNA"/>
</dbReference>
<sequence length="58" mass="6605">MLDVTMPAYAAARRFMSKPMVQTEGRCSMAKVTTMAWRVPTKQMRVVRESGAAYCFRV</sequence>
<reference evidence="1" key="2">
    <citation type="journal article" date="2015" name="Data Brief">
        <title>Shoot transcriptome of the giant reed, Arundo donax.</title>
        <authorList>
            <person name="Barrero R.A."/>
            <person name="Guerrero F.D."/>
            <person name="Moolhuijzen P."/>
            <person name="Goolsby J.A."/>
            <person name="Tidwell J."/>
            <person name="Bellgard S.E."/>
            <person name="Bellgard M.I."/>
        </authorList>
    </citation>
    <scope>NUCLEOTIDE SEQUENCE</scope>
    <source>
        <tissue evidence="1">Shoot tissue taken approximately 20 cm above the soil surface</tissue>
    </source>
</reference>
<dbReference type="AlphaFoldDB" id="A0A0A9HX99"/>
<evidence type="ECO:0000313" key="1">
    <source>
        <dbReference type="EMBL" id="JAE39501.1"/>
    </source>
</evidence>
<organism evidence="1">
    <name type="scientific">Arundo donax</name>
    <name type="common">Giant reed</name>
    <name type="synonym">Donax arundinaceus</name>
    <dbReference type="NCBI Taxonomy" id="35708"/>
    <lineage>
        <taxon>Eukaryota</taxon>
        <taxon>Viridiplantae</taxon>
        <taxon>Streptophyta</taxon>
        <taxon>Embryophyta</taxon>
        <taxon>Tracheophyta</taxon>
        <taxon>Spermatophyta</taxon>
        <taxon>Magnoliopsida</taxon>
        <taxon>Liliopsida</taxon>
        <taxon>Poales</taxon>
        <taxon>Poaceae</taxon>
        <taxon>PACMAD clade</taxon>
        <taxon>Arundinoideae</taxon>
        <taxon>Arundineae</taxon>
        <taxon>Arundo</taxon>
    </lineage>
</organism>
<accession>A0A0A9HX99</accession>
<proteinExistence type="predicted"/>
<reference evidence="1" key="1">
    <citation type="submission" date="2014-09" db="EMBL/GenBank/DDBJ databases">
        <authorList>
            <person name="Magalhaes I.L.F."/>
            <person name="Oliveira U."/>
            <person name="Santos F.R."/>
            <person name="Vidigal T.H.D.A."/>
            <person name="Brescovit A.D."/>
            <person name="Santos A.J."/>
        </authorList>
    </citation>
    <scope>NUCLEOTIDE SEQUENCE</scope>
    <source>
        <tissue evidence="1">Shoot tissue taken approximately 20 cm above the soil surface</tissue>
    </source>
</reference>
<name>A0A0A9HX99_ARUDO</name>